<dbReference type="EMBL" id="JAGSYN010000144">
    <property type="protein sequence ID" value="KAG7663140.1"/>
    <property type="molecule type" value="Genomic_DNA"/>
</dbReference>
<dbReference type="Proteomes" id="UP000694255">
    <property type="component" value="Unassembled WGS sequence"/>
</dbReference>
<dbReference type="OrthoDB" id="3980126at2759"/>
<gene>
    <name evidence="3" type="ORF">J8A68_003318</name>
</gene>
<name>A0A8J5UWQ2_9ASCO</name>
<evidence type="ECO:0000256" key="1">
    <source>
        <dbReference type="ARBA" id="ARBA00093458"/>
    </source>
</evidence>
<evidence type="ECO:0000313" key="3">
    <source>
        <dbReference type="EMBL" id="KAG7663140.1"/>
    </source>
</evidence>
<proteinExistence type="inferred from homology"/>
<comment type="caution">
    <text evidence="3">The sequence shown here is derived from an EMBL/GenBank/DDBJ whole genome shotgun (WGS) entry which is preliminary data.</text>
</comment>
<protein>
    <submittedName>
        <fullName evidence="3">Uncharacterized protein</fullName>
    </submittedName>
</protein>
<accession>A0A8J5UWQ2</accession>
<evidence type="ECO:0000313" key="4">
    <source>
        <dbReference type="Proteomes" id="UP000694255"/>
    </source>
</evidence>
<dbReference type="GO" id="GO:0046579">
    <property type="term" value="P:positive regulation of Ras protein signal transduction"/>
    <property type="evidence" value="ECO:0007669"/>
    <property type="project" value="TreeGrafter"/>
</dbReference>
<dbReference type="InterPro" id="IPR018865">
    <property type="entry name" value="STK19-like"/>
</dbReference>
<keyword evidence="4" id="KW-1185">Reference proteome</keyword>
<dbReference type="RefSeq" id="XP_049263372.1">
    <property type="nucleotide sequence ID" value="XM_049407162.1"/>
</dbReference>
<feature type="compositionally biased region" description="Low complexity" evidence="2">
    <location>
        <begin position="9"/>
        <end position="28"/>
    </location>
</feature>
<sequence length="407" mass="45824">MTPPKLQYSAAKTSSISKRSSPSSSPIKKFQRSIKKILPSQKLYSQALATKTSKPSSSSSSSSPDKLEIVDYNVELDYQLCRNEDIMVAIDTILNNRWSESTSLHNHYHTRDEIIAAQGNMEELIMNLKGLGMGPKVDILKYRTHQLPKGLITTSLLYSIYENRGNTFVDRILETKIRQGEIRKFVITNASPVISRSNTSGQRNNRVTYGFENVEVVVKAEMYLNQIRNSQLELAPELAASNDIVDPKRGGNRGSSLKKFEEYVIKNPTALFINIGDEGDGGFNNEELSHLVSLGFVTLTSNHLNEIESHQYSISYPNCGTYLKLVNAGRVWLVKLLSKPKYKEMLEEQIVKKWEGTTLQGDSKMNNFRKPFYGYDLNWVLADSHGSGIVEVFNTPVGRGWRLTGKV</sequence>
<reference evidence="3 4" key="1">
    <citation type="journal article" date="2021" name="DNA Res.">
        <title>Genome analysis of Candida subhashii reveals its hybrid nature and dual mitochondrial genome conformations.</title>
        <authorList>
            <person name="Mixao V."/>
            <person name="Hegedusova E."/>
            <person name="Saus E."/>
            <person name="Pryszcz L.P."/>
            <person name="Cillingova A."/>
            <person name="Nosek J."/>
            <person name="Gabaldon T."/>
        </authorList>
    </citation>
    <scope>NUCLEOTIDE SEQUENCE [LARGE SCALE GENOMIC DNA]</scope>
    <source>
        <strain evidence="3 4">CBS 10753</strain>
    </source>
</reference>
<dbReference type="Pfam" id="PF10494">
    <property type="entry name" value="Stk19"/>
    <property type="match status" value="1"/>
</dbReference>
<dbReference type="GeneID" id="73470119"/>
<feature type="region of interest" description="Disordered" evidence="2">
    <location>
        <begin position="1"/>
        <end position="31"/>
    </location>
</feature>
<comment type="similarity">
    <text evidence="1">Belongs to the STK19 family.</text>
</comment>
<dbReference type="AlphaFoldDB" id="A0A8J5UWQ2"/>
<evidence type="ECO:0000256" key="2">
    <source>
        <dbReference type="SAM" id="MobiDB-lite"/>
    </source>
</evidence>
<dbReference type="PANTHER" id="PTHR15243:SF0">
    <property type="entry name" value="SERINE_THREONINE-PROTEIN KINASE 19"/>
    <property type="match status" value="1"/>
</dbReference>
<dbReference type="PANTHER" id="PTHR15243">
    <property type="entry name" value="SERINE/THREONINE-PROTEIN KINASE 19"/>
    <property type="match status" value="1"/>
</dbReference>
<organism evidence="3 4">
    <name type="scientific">[Candida] subhashii</name>
    <dbReference type="NCBI Taxonomy" id="561895"/>
    <lineage>
        <taxon>Eukaryota</taxon>
        <taxon>Fungi</taxon>
        <taxon>Dikarya</taxon>
        <taxon>Ascomycota</taxon>
        <taxon>Saccharomycotina</taxon>
        <taxon>Pichiomycetes</taxon>
        <taxon>Debaryomycetaceae</taxon>
        <taxon>Spathaspora</taxon>
    </lineage>
</organism>